<keyword evidence="6 10" id="KW-1133">Transmembrane helix</keyword>
<evidence type="ECO:0000256" key="4">
    <source>
        <dbReference type="ARBA" id="ARBA00022771"/>
    </source>
</evidence>
<comment type="subcellular location">
    <subcellularLocation>
        <location evidence="1">Membrane</location>
        <topology evidence="1">Multi-pass membrane protein</topology>
    </subcellularLocation>
</comment>
<feature type="compositionally biased region" description="Low complexity" evidence="9">
    <location>
        <begin position="363"/>
        <end position="410"/>
    </location>
</feature>
<evidence type="ECO:0000256" key="8">
    <source>
        <dbReference type="PROSITE-ProRule" id="PRU00175"/>
    </source>
</evidence>
<reference evidence="13" key="2">
    <citation type="submission" date="2023-05" db="EMBL/GenBank/DDBJ databases">
        <authorList>
            <consortium name="Lawrence Berkeley National Laboratory"/>
            <person name="Steindorff A."/>
            <person name="Hensen N."/>
            <person name="Bonometti L."/>
            <person name="Westerberg I."/>
            <person name="Brannstrom I.O."/>
            <person name="Guillou S."/>
            <person name="Cros-Aarteil S."/>
            <person name="Calhoun S."/>
            <person name="Haridas S."/>
            <person name="Kuo A."/>
            <person name="Mondo S."/>
            <person name="Pangilinan J."/>
            <person name="Riley R."/>
            <person name="Labutti K."/>
            <person name="Andreopoulos B."/>
            <person name="Lipzen A."/>
            <person name="Chen C."/>
            <person name="Yanf M."/>
            <person name="Daum C."/>
            <person name="Ng V."/>
            <person name="Clum A."/>
            <person name="Ohm R."/>
            <person name="Martin F."/>
            <person name="Silar P."/>
            <person name="Natvig D."/>
            <person name="Lalanne C."/>
            <person name="Gautier V."/>
            <person name="Ament-Velasquez S.L."/>
            <person name="Kruys A."/>
            <person name="Hutchinson M.I."/>
            <person name="Powell A.J."/>
            <person name="Barry K."/>
            <person name="Miller A.N."/>
            <person name="Grigoriev I.V."/>
            <person name="Debuchy R."/>
            <person name="Gladieux P."/>
            <person name="Thoren M.H."/>
            <person name="Johannesson H."/>
        </authorList>
    </citation>
    <scope>NUCLEOTIDE SEQUENCE</scope>
    <source>
        <strain evidence="13">CBS 532.94</strain>
    </source>
</reference>
<dbReference type="PROSITE" id="PS50089">
    <property type="entry name" value="ZF_RING_2"/>
    <property type="match status" value="1"/>
</dbReference>
<dbReference type="EMBL" id="MU860677">
    <property type="protein sequence ID" value="KAK4233078.1"/>
    <property type="molecule type" value="Genomic_DNA"/>
</dbReference>
<evidence type="ECO:0000256" key="1">
    <source>
        <dbReference type="ARBA" id="ARBA00004141"/>
    </source>
</evidence>
<feature type="transmembrane region" description="Helical" evidence="10">
    <location>
        <begin position="119"/>
        <end position="141"/>
    </location>
</feature>
<evidence type="ECO:0000256" key="9">
    <source>
        <dbReference type="SAM" id="MobiDB-lite"/>
    </source>
</evidence>
<keyword evidence="2 10" id="KW-0812">Transmembrane</keyword>
<name>A0AAN7C203_9PEZI</name>
<keyword evidence="7 10" id="KW-0472">Membrane</keyword>
<dbReference type="InterPro" id="IPR011016">
    <property type="entry name" value="Znf_RING-CH"/>
</dbReference>
<dbReference type="PROSITE" id="PS51292">
    <property type="entry name" value="ZF_RING_CH"/>
    <property type="match status" value="1"/>
</dbReference>
<accession>A0AAN7C203</accession>
<keyword evidence="4 8" id="KW-0863">Zinc-finger</keyword>
<evidence type="ECO:0000256" key="2">
    <source>
        <dbReference type="ARBA" id="ARBA00022692"/>
    </source>
</evidence>
<keyword evidence="5" id="KW-0862">Zinc</keyword>
<feature type="region of interest" description="Disordered" evidence="9">
    <location>
        <begin position="329"/>
        <end position="350"/>
    </location>
</feature>
<keyword evidence="14" id="KW-1185">Reference proteome</keyword>
<protein>
    <recommendedName>
        <fullName evidence="15">RING-CH-type domain-containing protein</fullName>
    </recommendedName>
</protein>
<evidence type="ECO:0008006" key="15">
    <source>
        <dbReference type="Google" id="ProtNLM"/>
    </source>
</evidence>
<evidence type="ECO:0000256" key="3">
    <source>
        <dbReference type="ARBA" id="ARBA00022723"/>
    </source>
</evidence>
<proteinExistence type="predicted"/>
<dbReference type="GO" id="GO:0008270">
    <property type="term" value="F:zinc ion binding"/>
    <property type="evidence" value="ECO:0007669"/>
    <property type="project" value="UniProtKB-KW"/>
</dbReference>
<dbReference type="GO" id="GO:0016020">
    <property type="term" value="C:membrane"/>
    <property type="evidence" value="ECO:0007669"/>
    <property type="project" value="UniProtKB-SubCell"/>
</dbReference>
<evidence type="ECO:0000313" key="14">
    <source>
        <dbReference type="Proteomes" id="UP001303760"/>
    </source>
</evidence>
<dbReference type="Proteomes" id="UP001303760">
    <property type="component" value="Unassembled WGS sequence"/>
</dbReference>
<reference evidence="13" key="1">
    <citation type="journal article" date="2023" name="Mol. Phylogenet. Evol.">
        <title>Genome-scale phylogeny and comparative genomics of the fungal order Sordariales.</title>
        <authorList>
            <person name="Hensen N."/>
            <person name="Bonometti L."/>
            <person name="Westerberg I."/>
            <person name="Brannstrom I.O."/>
            <person name="Guillou S."/>
            <person name="Cros-Aarteil S."/>
            <person name="Calhoun S."/>
            <person name="Haridas S."/>
            <person name="Kuo A."/>
            <person name="Mondo S."/>
            <person name="Pangilinan J."/>
            <person name="Riley R."/>
            <person name="LaButti K."/>
            <person name="Andreopoulos B."/>
            <person name="Lipzen A."/>
            <person name="Chen C."/>
            <person name="Yan M."/>
            <person name="Daum C."/>
            <person name="Ng V."/>
            <person name="Clum A."/>
            <person name="Steindorff A."/>
            <person name="Ohm R.A."/>
            <person name="Martin F."/>
            <person name="Silar P."/>
            <person name="Natvig D.O."/>
            <person name="Lalanne C."/>
            <person name="Gautier V."/>
            <person name="Ament-Velasquez S.L."/>
            <person name="Kruys A."/>
            <person name="Hutchinson M.I."/>
            <person name="Powell A.J."/>
            <person name="Barry K."/>
            <person name="Miller A.N."/>
            <person name="Grigoriev I.V."/>
            <person name="Debuchy R."/>
            <person name="Gladieux P."/>
            <person name="Hiltunen Thoren M."/>
            <person name="Johannesson H."/>
        </authorList>
    </citation>
    <scope>NUCLEOTIDE SEQUENCE</scope>
    <source>
        <strain evidence="13">CBS 532.94</strain>
    </source>
</reference>
<dbReference type="AlphaFoldDB" id="A0AAN7C203"/>
<dbReference type="SUPFAM" id="SSF57850">
    <property type="entry name" value="RING/U-box"/>
    <property type="match status" value="1"/>
</dbReference>
<evidence type="ECO:0000256" key="10">
    <source>
        <dbReference type="SAM" id="Phobius"/>
    </source>
</evidence>
<feature type="domain" description="RING-CH-type" evidence="12">
    <location>
        <begin position="28"/>
        <end position="96"/>
    </location>
</feature>
<organism evidence="13 14">
    <name type="scientific">Achaetomium macrosporum</name>
    <dbReference type="NCBI Taxonomy" id="79813"/>
    <lineage>
        <taxon>Eukaryota</taxon>
        <taxon>Fungi</taxon>
        <taxon>Dikarya</taxon>
        <taxon>Ascomycota</taxon>
        <taxon>Pezizomycotina</taxon>
        <taxon>Sordariomycetes</taxon>
        <taxon>Sordariomycetidae</taxon>
        <taxon>Sordariales</taxon>
        <taxon>Chaetomiaceae</taxon>
        <taxon>Achaetomium</taxon>
    </lineage>
</organism>
<feature type="domain" description="RING-type" evidence="11">
    <location>
        <begin position="36"/>
        <end position="90"/>
    </location>
</feature>
<dbReference type="PANTHER" id="PTHR46283">
    <property type="entry name" value="E3 UBIQUITIN-PROTEIN LIGASE MARCH5"/>
    <property type="match status" value="1"/>
</dbReference>
<gene>
    <name evidence="13" type="ORF">C8A03DRAFT_19773</name>
</gene>
<evidence type="ECO:0000256" key="5">
    <source>
        <dbReference type="ARBA" id="ARBA00022833"/>
    </source>
</evidence>
<dbReference type="InterPro" id="IPR013083">
    <property type="entry name" value="Znf_RING/FYVE/PHD"/>
</dbReference>
<feature type="compositionally biased region" description="Low complexity" evidence="9">
    <location>
        <begin position="267"/>
        <end position="277"/>
    </location>
</feature>
<evidence type="ECO:0000256" key="6">
    <source>
        <dbReference type="ARBA" id="ARBA00022989"/>
    </source>
</evidence>
<evidence type="ECO:0000256" key="7">
    <source>
        <dbReference type="ARBA" id="ARBA00023136"/>
    </source>
</evidence>
<evidence type="ECO:0000313" key="13">
    <source>
        <dbReference type="EMBL" id="KAK4233078.1"/>
    </source>
</evidence>
<evidence type="ECO:0000259" key="11">
    <source>
        <dbReference type="PROSITE" id="PS50089"/>
    </source>
</evidence>
<feature type="region of interest" description="Disordered" evidence="9">
    <location>
        <begin position="251"/>
        <end position="277"/>
    </location>
</feature>
<dbReference type="SMART" id="SM00744">
    <property type="entry name" value="RINGv"/>
    <property type="match status" value="1"/>
</dbReference>
<sequence>MAAPSGSDSTAVPAQSTSTAHAIIPAPIATNDQHVCFICLQNEVDTPNATWVNPCPCSLEAHADCMLRWIAEMETSAGRAKNDLKCPACKAPIVIEEPFDPFLSLHDRLHRRYSRVSPYVLLVLGFSGSIVGAAWYGWGAASVFAGPDAVVRWLRPQARQGISSLALKVYILSTIGPGLVIMRWLSGRGTTLFLPCAVMYGATLVAHDDLPTWPPSPQWAFAMLPYVQLSYSYLMYELFGPLERRLNRALRGQPATEDDAAPREEPAPAVAAPEPAAGAVAVRDERAGDGIWGAVANLGRTVLGVLLGAEGPVGVEVEIVEEVHFELGGEGNDQPAEEAGQAQEQGMAEAEDDEFQILAGDAAAAPAQEQEQQQQQPAAAEQPAPQPAQQNQQPPQNENQRRNQNNNNNNGDLSGLTLLINSIATSLLFPAISYGMGEMIRAVAPKAWVTRPWRRAPTGLLQERWGRSLVGGCLFVVLRDVIGLYTKYRRVQVRAKRRIKNVERKPERVVERSRG</sequence>
<evidence type="ECO:0000259" key="12">
    <source>
        <dbReference type="PROSITE" id="PS51292"/>
    </source>
</evidence>
<dbReference type="InterPro" id="IPR001841">
    <property type="entry name" value="Znf_RING"/>
</dbReference>
<comment type="caution">
    <text evidence="13">The sequence shown here is derived from an EMBL/GenBank/DDBJ whole genome shotgun (WGS) entry which is preliminary data.</text>
</comment>
<dbReference type="Gene3D" id="3.30.40.10">
    <property type="entry name" value="Zinc/RING finger domain, C3HC4 (zinc finger)"/>
    <property type="match status" value="1"/>
</dbReference>
<feature type="region of interest" description="Disordered" evidence="9">
    <location>
        <begin position="363"/>
        <end position="411"/>
    </location>
</feature>
<feature type="compositionally biased region" description="Low complexity" evidence="9">
    <location>
        <begin position="337"/>
        <end position="348"/>
    </location>
</feature>
<keyword evidence="3" id="KW-0479">Metal-binding</keyword>